<protein>
    <submittedName>
        <fullName evidence="2">Uncharacterized protein</fullName>
    </submittedName>
</protein>
<feature type="region of interest" description="Disordered" evidence="1">
    <location>
        <begin position="1118"/>
        <end position="1139"/>
    </location>
</feature>
<dbReference type="EMBL" id="JARQZJ010000095">
    <property type="protein sequence ID" value="KAK9885512.1"/>
    <property type="molecule type" value="Genomic_DNA"/>
</dbReference>
<feature type="compositionally biased region" description="Acidic residues" evidence="1">
    <location>
        <begin position="974"/>
        <end position="983"/>
    </location>
</feature>
<evidence type="ECO:0000256" key="1">
    <source>
        <dbReference type="SAM" id="MobiDB-lite"/>
    </source>
</evidence>
<feature type="region of interest" description="Disordered" evidence="1">
    <location>
        <begin position="971"/>
        <end position="1008"/>
    </location>
</feature>
<organism evidence="2 3">
    <name type="scientific">Henosepilachna vigintioctopunctata</name>
    <dbReference type="NCBI Taxonomy" id="420089"/>
    <lineage>
        <taxon>Eukaryota</taxon>
        <taxon>Metazoa</taxon>
        <taxon>Ecdysozoa</taxon>
        <taxon>Arthropoda</taxon>
        <taxon>Hexapoda</taxon>
        <taxon>Insecta</taxon>
        <taxon>Pterygota</taxon>
        <taxon>Neoptera</taxon>
        <taxon>Endopterygota</taxon>
        <taxon>Coleoptera</taxon>
        <taxon>Polyphaga</taxon>
        <taxon>Cucujiformia</taxon>
        <taxon>Coccinelloidea</taxon>
        <taxon>Coccinellidae</taxon>
        <taxon>Epilachninae</taxon>
        <taxon>Epilachnini</taxon>
        <taxon>Henosepilachna</taxon>
    </lineage>
</organism>
<keyword evidence="3" id="KW-1185">Reference proteome</keyword>
<feature type="compositionally biased region" description="Polar residues" evidence="1">
    <location>
        <begin position="1125"/>
        <end position="1136"/>
    </location>
</feature>
<accession>A0AAW1UZT3</accession>
<evidence type="ECO:0000313" key="3">
    <source>
        <dbReference type="Proteomes" id="UP001431783"/>
    </source>
</evidence>
<comment type="caution">
    <text evidence="2">The sequence shown here is derived from an EMBL/GenBank/DDBJ whole genome shotgun (WGS) entry which is preliminary data.</text>
</comment>
<evidence type="ECO:0000313" key="2">
    <source>
        <dbReference type="EMBL" id="KAK9885512.1"/>
    </source>
</evidence>
<sequence length="1176" mass="133969">MPVNTSSPNKKDSKERTVSNACKEEQCTLYIWDNYLVQSFRYEMGVYNQLQGTRIVLNKGSRSSRYSELEDGKHSLSCQIYNEMRQNTICEFCTRPRVLCSCVRLDSSLGTFSGCMNFQEDPCHFCEHLLRDCECEDLLNLSKSIVEDDNAALVYLLQKERGTQVSGRLTNRGMKETGITTCKVPIKYNPLTAEKTVRCCKNHKTPLFKYGDMKVAYYGRENTKKESGRCRHCATCARPLSRCVCDKLEVLRQKKEKSDCARRMSFQSEGGKFVYFPKKNHAMSTKGTRGRIDPKRDRLTEIVEKLCRSKSRHREKYEISNSSHCCDISRAIAKHPDFESTFAETDGGYLSAEKETDMDNYFPEEEVANCEEKRIISKTTAQQMELSEVVVSNAPLTPSSNQKEIIKATEEVTREEFTIKKALNDLNITVTISKQTEETTPLFDFEKSQITYDSKENCEKTKALEGGHNDVRLKPCATDERSQLLPRFMITGENTLMTNSVTEMKDKYSCRRISSKRYVMGKVFMQSMEEKQLVEKTPRSVERTNKTDLAISSGVGFDLGEKYSGTKNHTSKEIEIDSSQRNDEFDFPIVQKLERSREEVCVSTNSPSRKFIGDNIETSTQYMENIMNEKSMATLGKEVEVTNQILKIDQYTCNETVDFINTTKETQYEETLIYTKSKYSSINGIEVTDESTELEFFMSQETINRHLRLPCCITENSVKFPPSNITTQNFFDKTFNTIKDNQTTVSAEKDQPTQHLSTKSETCVEINQSIKSQITFSEERNRNEVNGNPSIKNSRNIIYNRKRRSEGNVQFKSESRQTQTGGTFEQDVIASIVAGFEINPKNSTSSEAIRNLFNRFCGYNLHKKMSPKSVVNISKSSRNSIVALCLNPIDYIKSIQIQAGSNYSTKSADTQTAGTFEITESQDLSESSAAQLFRKKFDYICGPEGPEFKTKISMNLHKLLQVNNTIAASVQSDQSDDYDDTGDESERGETSKKVLMSGSTDLPEVRDASTKAWSEPCYSIGDSEEELQNMRKYECWQNQEEEIAYQDLSHRPKFENQNTFAAYYSSHSTFVHNNRLETFHDGIQPILNPRKIVTSEHDMYGHVSQNIEMSSVRIIGENENKKGGSMTNSPGGTSSEDVVHPDLKAETGLDQIDFLALERAVNTFIKLKNYFVEDTK</sequence>
<proteinExistence type="predicted"/>
<dbReference type="Proteomes" id="UP001431783">
    <property type="component" value="Unassembled WGS sequence"/>
</dbReference>
<reference evidence="2 3" key="1">
    <citation type="submission" date="2023-03" db="EMBL/GenBank/DDBJ databases">
        <title>Genome insight into feeding habits of ladybird beetles.</title>
        <authorList>
            <person name="Li H.-S."/>
            <person name="Huang Y.-H."/>
            <person name="Pang H."/>
        </authorList>
    </citation>
    <scope>NUCLEOTIDE SEQUENCE [LARGE SCALE GENOMIC DNA]</scope>
    <source>
        <strain evidence="2">SYSU_2023b</strain>
        <tissue evidence="2">Whole body</tissue>
    </source>
</reference>
<gene>
    <name evidence="2" type="ORF">WA026_011005</name>
</gene>
<name>A0AAW1UZT3_9CUCU</name>
<dbReference type="AlphaFoldDB" id="A0AAW1UZT3"/>